<comment type="caution">
    <text evidence="1">The sequence shown here is derived from an EMBL/GenBank/DDBJ whole genome shotgun (WGS) entry which is preliminary data.</text>
</comment>
<organism evidence="1 2">
    <name type="scientific">Camellia sinensis var. sinensis</name>
    <name type="common">China tea</name>
    <dbReference type="NCBI Taxonomy" id="542762"/>
    <lineage>
        <taxon>Eukaryota</taxon>
        <taxon>Viridiplantae</taxon>
        <taxon>Streptophyta</taxon>
        <taxon>Embryophyta</taxon>
        <taxon>Tracheophyta</taxon>
        <taxon>Spermatophyta</taxon>
        <taxon>Magnoliopsida</taxon>
        <taxon>eudicotyledons</taxon>
        <taxon>Gunneridae</taxon>
        <taxon>Pentapetalae</taxon>
        <taxon>asterids</taxon>
        <taxon>Ericales</taxon>
        <taxon>Theaceae</taxon>
        <taxon>Camellia</taxon>
    </lineage>
</organism>
<evidence type="ECO:0000313" key="2">
    <source>
        <dbReference type="Proteomes" id="UP000306102"/>
    </source>
</evidence>
<proteinExistence type="predicted"/>
<dbReference type="Proteomes" id="UP000306102">
    <property type="component" value="Unassembled WGS sequence"/>
</dbReference>
<dbReference type="EMBL" id="SDRB02011487">
    <property type="protein sequence ID" value="THG01145.1"/>
    <property type="molecule type" value="Genomic_DNA"/>
</dbReference>
<accession>A0A4S4DEU9</accession>
<dbReference type="AlphaFoldDB" id="A0A4S4DEU9"/>
<evidence type="ECO:0000313" key="1">
    <source>
        <dbReference type="EMBL" id="THG01145.1"/>
    </source>
</evidence>
<sequence>MNRRIKEINNEVEAFVREMINEKEKAMKMGKVGWDDNLLVVVLSIQSDPIQSDLPFSSDEKSRITHIRDRSLSISNFEFSSKNRRPRWSSLSLHSSASSGCYGFWRNATLAVHSALFVLYLAFHDISTHRLRTTDHLSSPLAVITPLDHQPPTLFSRTPVSPLSSYDDIATI</sequence>
<protein>
    <submittedName>
        <fullName evidence="1">Uncharacterized protein</fullName>
    </submittedName>
</protein>
<gene>
    <name evidence="1" type="ORF">TEA_015858</name>
</gene>
<keyword evidence="2" id="KW-1185">Reference proteome</keyword>
<reference evidence="1 2" key="1">
    <citation type="journal article" date="2018" name="Proc. Natl. Acad. Sci. U.S.A.">
        <title>Draft genome sequence of Camellia sinensis var. sinensis provides insights into the evolution of the tea genome and tea quality.</title>
        <authorList>
            <person name="Wei C."/>
            <person name="Yang H."/>
            <person name="Wang S."/>
            <person name="Zhao J."/>
            <person name="Liu C."/>
            <person name="Gao L."/>
            <person name="Xia E."/>
            <person name="Lu Y."/>
            <person name="Tai Y."/>
            <person name="She G."/>
            <person name="Sun J."/>
            <person name="Cao H."/>
            <person name="Tong W."/>
            <person name="Gao Q."/>
            <person name="Li Y."/>
            <person name="Deng W."/>
            <person name="Jiang X."/>
            <person name="Wang W."/>
            <person name="Chen Q."/>
            <person name="Zhang S."/>
            <person name="Li H."/>
            <person name="Wu J."/>
            <person name="Wang P."/>
            <person name="Li P."/>
            <person name="Shi C."/>
            <person name="Zheng F."/>
            <person name="Jian J."/>
            <person name="Huang B."/>
            <person name="Shan D."/>
            <person name="Shi M."/>
            <person name="Fang C."/>
            <person name="Yue Y."/>
            <person name="Li F."/>
            <person name="Li D."/>
            <person name="Wei S."/>
            <person name="Han B."/>
            <person name="Jiang C."/>
            <person name="Yin Y."/>
            <person name="Xia T."/>
            <person name="Zhang Z."/>
            <person name="Bennetzen J.L."/>
            <person name="Zhao S."/>
            <person name="Wan X."/>
        </authorList>
    </citation>
    <scope>NUCLEOTIDE SEQUENCE [LARGE SCALE GENOMIC DNA]</scope>
    <source>
        <strain evidence="2">cv. Shuchazao</strain>
        <tissue evidence="1">Leaf</tissue>
    </source>
</reference>
<name>A0A4S4DEU9_CAMSN</name>